<evidence type="ECO:0000259" key="1">
    <source>
        <dbReference type="SMART" id="SM00382"/>
    </source>
</evidence>
<dbReference type="Pfam" id="PF07728">
    <property type="entry name" value="AAA_5"/>
    <property type="match status" value="1"/>
</dbReference>
<dbReference type="Gene3D" id="3.40.50.300">
    <property type="entry name" value="P-loop containing nucleotide triphosphate hydrolases"/>
    <property type="match status" value="2"/>
</dbReference>
<dbReference type="PANTHER" id="PTHR37291">
    <property type="entry name" value="5-METHYLCYTOSINE-SPECIFIC RESTRICTION ENZYME B"/>
    <property type="match status" value="1"/>
</dbReference>
<organism evidence="2 3">
    <name type="scientific">Psychrobacter namhaensis</name>
    <dbReference type="NCBI Taxonomy" id="292734"/>
    <lineage>
        <taxon>Bacteria</taxon>
        <taxon>Pseudomonadati</taxon>
        <taxon>Pseudomonadota</taxon>
        <taxon>Gammaproteobacteria</taxon>
        <taxon>Moraxellales</taxon>
        <taxon>Moraxellaceae</taxon>
        <taxon>Psychrobacter</taxon>
    </lineage>
</organism>
<keyword evidence="3" id="KW-1185">Reference proteome</keyword>
<dbReference type="RefSeq" id="WP_404672403.1">
    <property type="nucleotide sequence ID" value="NZ_JBJDPD010000031.1"/>
</dbReference>
<sequence>MNFWHMQLHPDDINWKKEERLLRETGYIGLGDWDEQISQQESFEKRMLIGDIVAIKRGGSLIALTKVTSDYEYTDQVSDLDWFVRRRKIEVLDWYQDEYGYYVFPRGTLTRCDMNNSDAVTNKTIKGWYKKIMSEQKIKEASELLKYKHQIILQGPPGTGKTRLAKLIADSLTEPENKGTPEQIVDNLIASYDFNGKEARLEREKQHQLLSEFHEAFPKEKLKELTLESYSIGTGENDSFCWWIERGLQILGYYFPGSSLSYKVYWSKSKDEYSKHGFVKDIEDDELAMKRVAKTLHELVNDRNTEQAFERFGNSFILKVLQSYYPNEYFPINSENAIKNALKLFDSYDDTLSLLDQNRKLTQIYLDKKKQFNSEMTKNEFAKIIWSNFNLKSGEELTQTKEVLTRGEYEIIQFHPAYTYEDFVRGIVAKTNDSGDISYEVENKTLAKFAKKATENPNGNYVLIIDEINRANLPAVLGELIYALEYRDDDSIKSMYEYNDERNIKLPSNLYIIGTMNTADRSVGHIDYAIRRRFAFVDILPDATVITNDKAKKLFGEVTNLFLSKYLSPDFHKNDVQIGHSYFIVKDDSELATKWKYEIKPILNEYIKDGILLSEAQEVIDSLYD</sequence>
<comment type="caution">
    <text evidence="2">The sequence shown here is derived from an EMBL/GenBank/DDBJ whole genome shotgun (WGS) entry which is preliminary data.</text>
</comment>
<feature type="domain" description="AAA+ ATPase" evidence="1">
    <location>
        <begin position="147"/>
        <end position="540"/>
    </location>
</feature>
<dbReference type="EMBL" id="JBJDPD010000031">
    <property type="protein sequence ID" value="MFK4002094.1"/>
    <property type="molecule type" value="Genomic_DNA"/>
</dbReference>
<name>A0ABW8LDT6_9GAMM</name>
<evidence type="ECO:0000313" key="2">
    <source>
        <dbReference type="EMBL" id="MFK4002094.1"/>
    </source>
</evidence>
<dbReference type="PANTHER" id="PTHR37291:SF1">
    <property type="entry name" value="TYPE IV METHYL-DIRECTED RESTRICTION ENZYME ECOKMCRB SUBUNIT"/>
    <property type="match status" value="1"/>
</dbReference>
<dbReference type="InterPro" id="IPR027417">
    <property type="entry name" value="P-loop_NTPase"/>
</dbReference>
<dbReference type="InterPro" id="IPR003593">
    <property type="entry name" value="AAA+_ATPase"/>
</dbReference>
<dbReference type="InterPro" id="IPR052934">
    <property type="entry name" value="Methyl-DNA_Rec/Restrict_Enz"/>
</dbReference>
<gene>
    <name evidence="2" type="ORF">ACI2I3_12195</name>
</gene>
<dbReference type="SUPFAM" id="SSF52540">
    <property type="entry name" value="P-loop containing nucleoside triphosphate hydrolases"/>
    <property type="match status" value="1"/>
</dbReference>
<dbReference type="Proteomes" id="UP001620234">
    <property type="component" value="Unassembled WGS sequence"/>
</dbReference>
<protein>
    <submittedName>
        <fullName evidence="2">AAA family ATPase</fullName>
    </submittedName>
</protein>
<evidence type="ECO:0000313" key="3">
    <source>
        <dbReference type="Proteomes" id="UP001620234"/>
    </source>
</evidence>
<dbReference type="SMART" id="SM00382">
    <property type="entry name" value="AAA"/>
    <property type="match status" value="1"/>
</dbReference>
<dbReference type="InterPro" id="IPR011704">
    <property type="entry name" value="ATPase_dyneun-rel_AAA"/>
</dbReference>
<proteinExistence type="predicted"/>
<accession>A0ABW8LDT6</accession>
<reference evidence="2 3" key="1">
    <citation type="submission" date="2024-11" db="EMBL/GenBank/DDBJ databases">
        <title>The Natural Products Discovery Center: Release of the First 8490 Sequenced Strains for Exploring Actinobacteria Biosynthetic Diversity.</title>
        <authorList>
            <person name="Kalkreuter E."/>
            <person name="Kautsar S.A."/>
            <person name="Yang D."/>
            <person name="Bader C.D."/>
            <person name="Teijaro C.N."/>
            <person name="Fluegel L."/>
            <person name="Davis C.M."/>
            <person name="Simpson J.R."/>
            <person name="Lauterbach L."/>
            <person name="Steele A.D."/>
            <person name="Gui C."/>
            <person name="Meng S."/>
            <person name="Li G."/>
            <person name="Viehrig K."/>
            <person name="Ye F."/>
            <person name="Su P."/>
            <person name="Kiefer A.F."/>
            <person name="Nichols A."/>
            <person name="Cepeda A.J."/>
            <person name="Yan W."/>
            <person name="Fan B."/>
            <person name="Jiang Y."/>
            <person name="Adhikari A."/>
            <person name="Zheng C.-J."/>
            <person name="Schuster L."/>
            <person name="Cowan T.M."/>
            <person name="Smanski M.J."/>
            <person name="Chevrette M.G."/>
            <person name="De Carvalho L.P.S."/>
            <person name="Shen B."/>
        </authorList>
    </citation>
    <scope>NUCLEOTIDE SEQUENCE [LARGE SCALE GENOMIC DNA]</scope>
    <source>
        <strain evidence="2 3">NPDC077433</strain>
    </source>
</reference>